<dbReference type="RefSeq" id="WP_075869293.1">
    <property type="nucleotide sequence ID" value="NZ_CALYQA010000002.1"/>
</dbReference>
<dbReference type="PANTHER" id="PTHR32328:SF0">
    <property type="entry name" value="L-SERYL-TRNA(SEC) SELENIUM TRANSFERASE"/>
    <property type="match status" value="1"/>
</dbReference>
<dbReference type="Pfam" id="PF03841">
    <property type="entry name" value="SelA"/>
    <property type="match status" value="1"/>
</dbReference>
<evidence type="ECO:0000259" key="10">
    <source>
        <dbReference type="Pfam" id="PF12390"/>
    </source>
</evidence>
<keyword evidence="3 8" id="KW-0808">Transferase</keyword>
<dbReference type="Pfam" id="PF12390">
    <property type="entry name" value="Se-cys_synth_N"/>
    <property type="match status" value="1"/>
</dbReference>
<organism evidence="11 12">
    <name type="scientific">Bartonella apis</name>
    <dbReference type="NCBI Taxonomy" id="1686310"/>
    <lineage>
        <taxon>Bacteria</taxon>
        <taxon>Pseudomonadati</taxon>
        <taxon>Pseudomonadota</taxon>
        <taxon>Alphaproteobacteria</taxon>
        <taxon>Hyphomicrobiales</taxon>
        <taxon>Bartonellaceae</taxon>
        <taxon>Bartonella</taxon>
    </lineage>
</organism>
<dbReference type="InterPro" id="IPR015421">
    <property type="entry name" value="PyrdxlP-dep_Trfase_major"/>
</dbReference>
<comment type="pathway">
    <text evidence="8">Aminoacyl-tRNA biosynthesis; selenocysteinyl-tRNA(Sec) biosynthesis; selenocysteinyl-tRNA(Sec) from L-seryl-tRNA(Sec) (bacterial route): step 1/1.</text>
</comment>
<feature type="domain" description="L-seryl-tRNA selenium transferase N-terminal" evidence="10">
    <location>
        <begin position="5"/>
        <end position="44"/>
    </location>
</feature>
<comment type="caution">
    <text evidence="11">The sequence shown here is derived from an EMBL/GenBank/DDBJ whole genome shotgun (WGS) entry which is preliminary data.</text>
</comment>
<dbReference type="EC" id="2.9.1.1" evidence="8"/>
<name>A0A1R0FB59_9HYPH</name>
<keyword evidence="12" id="KW-1185">Reference proteome</keyword>
<dbReference type="UniPathway" id="UPA00906">
    <property type="reaction ID" value="UER00896"/>
</dbReference>
<sequence>MVADFSLLPPVNAILAEQAAREAEAKFGHSATVDAIRATLADERILIKAGRTPRTSAVLAMMALERLEVDAQSTMRAVFNLTGTILHTNFGRAQLPEVAIQNAVNAMRNAVSLEYDLESGERGERDDHLRELICELTGAEDATLVNNNAAAVLLVLNTLAGKQGESIISRGELIEIGGAFRMPDIMESAGCKLIEVGTTNRTHLADYEKAINEETALLLKVHTSNYRIEGFSSSVTTKELAALAATKHVPFMEDLGSGTLVNLVAFGLPYEPTVQDVIKAGADIVTFSGDKLLGGVQAGFIIGKQELIARVNKNPMKRSLRVDKVRLAALEAVLRAYRNEEKRNATIPTLRYLSRSQSDIAHQAADLCAKISDFFQPAYRVEICSCNSQVGSGAMPMETLPSYGISISPVDPAVSLTELAYRLRQLPKPVIGRMHANRLVFDLRCLDDTNGFVNNLEKLS</sequence>
<evidence type="ECO:0000256" key="4">
    <source>
        <dbReference type="ARBA" id="ARBA00022898"/>
    </source>
</evidence>
<dbReference type="AlphaFoldDB" id="A0A1R0FB59"/>
<protein>
    <recommendedName>
        <fullName evidence="8">L-seryl-tRNA(Sec) selenium transferase</fullName>
        <ecNumber evidence="8">2.9.1.1</ecNumber>
    </recommendedName>
    <alternativeName>
        <fullName evidence="8">Selenocysteine synthase</fullName>
        <shortName evidence="8">Sec synthase</shortName>
    </alternativeName>
    <alternativeName>
        <fullName evidence="8">Selenocysteinyl-tRNA(Sec) synthase</fullName>
    </alternativeName>
</protein>
<keyword evidence="4 8" id="KW-0663">Pyridoxal phosphate</keyword>
<gene>
    <name evidence="8" type="primary">selA</name>
    <name evidence="11" type="ORF">PEB0149_015950</name>
</gene>
<dbReference type="InterPro" id="IPR004534">
    <property type="entry name" value="SelA_trans"/>
</dbReference>
<evidence type="ECO:0000256" key="1">
    <source>
        <dbReference type="ARBA" id="ARBA00001933"/>
    </source>
</evidence>
<evidence type="ECO:0000256" key="9">
    <source>
        <dbReference type="PIRSR" id="PIRSR618319-50"/>
    </source>
</evidence>
<evidence type="ECO:0000256" key="8">
    <source>
        <dbReference type="HAMAP-Rule" id="MF_00423"/>
    </source>
</evidence>
<evidence type="ECO:0000256" key="3">
    <source>
        <dbReference type="ARBA" id="ARBA00022679"/>
    </source>
</evidence>
<proteinExistence type="inferred from homology"/>
<feature type="modified residue" description="N6-(pyridoxal phosphate)lysine" evidence="8 9">
    <location>
        <position position="291"/>
    </location>
</feature>
<dbReference type="PANTHER" id="PTHR32328">
    <property type="entry name" value="L-SERYL-TRNA(SEC) SELENIUM TRANSFERASE"/>
    <property type="match status" value="1"/>
</dbReference>
<evidence type="ECO:0000313" key="12">
    <source>
        <dbReference type="Proteomes" id="UP000187344"/>
    </source>
</evidence>
<comment type="subcellular location">
    <subcellularLocation>
        <location evidence="8">Cytoplasm</location>
    </subcellularLocation>
</comment>
<dbReference type="Proteomes" id="UP000187344">
    <property type="component" value="Unassembled WGS sequence"/>
</dbReference>
<keyword evidence="6 8" id="KW-0711">Selenium</keyword>
<dbReference type="GO" id="GO:0001717">
    <property type="term" value="P:conversion of seryl-tRNAsec to selenocys-tRNAsec"/>
    <property type="evidence" value="ECO:0007669"/>
    <property type="project" value="UniProtKB-UniRule"/>
</dbReference>
<dbReference type="InterPro" id="IPR015424">
    <property type="entry name" value="PyrdxlP-dep_Trfase"/>
</dbReference>
<keyword evidence="2 8" id="KW-0963">Cytoplasm</keyword>
<dbReference type="GO" id="GO:0005737">
    <property type="term" value="C:cytoplasm"/>
    <property type="evidence" value="ECO:0007669"/>
    <property type="project" value="UniProtKB-SubCell"/>
</dbReference>
<dbReference type="GO" id="GO:0001514">
    <property type="term" value="P:selenocysteine incorporation"/>
    <property type="evidence" value="ECO:0007669"/>
    <property type="project" value="UniProtKB-UniRule"/>
</dbReference>
<dbReference type="NCBIfam" id="TIGR00474">
    <property type="entry name" value="selA"/>
    <property type="match status" value="1"/>
</dbReference>
<comment type="function">
    <text evidence="8">Converts seryl-tRNA(Sec) to selenocysteinyl-tRNA(Sec) required for selenoprotein biosynthesis.</text>
</comment>
<comment type="catalytic activity">
    <reaction evidence="8">
        <text>L-seryl-tRNA(Sec) + selenophosphate + H(+) = L-selenocysteinyl-tRNA(Sec) + phosphate</text>
        <dbReference type="Rhea" id="RHEA:22728"/>
        <dbReference type="Rhea" id="RHEA-COMP:9742"/>
        <dbReference type="Rhea" id="RHEA-COMP:9743"/>
        <dbReference type="ChEBI" id="CHEBI:15378"/>
        <dbReference type="ChEBI" id="CHEBI:16144"/>
        <dbReference type="ChEBI" id="CHEBI:43474"/>
        <dbReference type="ChEBI" id="CHEBI:78533"/>
        <dbReference type="ChEBI" id="CHEBI:78573"/>
        <dbReference type="EC" id="2.9.1.1"/>
    </reaction>
</comment>
<keyword evidence="5 8" id="KW-0648">Protein biosynthesis</keyword>
<dbReference type="InterPro" id="IPR018319">
    <property type="entry name" value="SelA-like"/>
</dbReference>
<dbReference type="HAMAP" id="MF_00423">
    <property type="entry name" value="SelA"/>
    <property type="match status" value="1"/>
</dbReference>
<dbReference type="SUPFAM" id="SSF53383">
    <property type="entry name" value="PLP-dependent transferases"/>
    <property type="match status" value="1"/>
</dbReference>
<evidence type="ECO:0000256" key="5">
    <source>
        <dbReference type="ARBA" id="ARBA00022917"/>
    </source>
</evidence>
<evidence type="ECO:0000256" key="2">
    <source>
        <dbReference type="ARBA" id="ARBA00022490"/>
    </source>
</evidence>
<dbReference type="EMBL" id="LXYT01000001">
    <property type="protein sequence ID" value="OLY44129.1"/>
    <property type="molecule type" value="Genomic_DNA"/>
</dbReference>
<reference evidence="11 12" key="1">
    <citation type="submission" date="2016-12" db="EMBL/GenBank/DDBJ databases">
        <title>Comparative genomics of Bartonella apis.</title>
        <authorList>
            <person name="Engel P."/>
        </authorList>
    </citation>
    <scope>NUCLEOTIDE SEQUENCE [LARGE SCALE GENOMIC DNA]</scope>
    <source>
        <strain evidence="11 12">PEB0149</strain>
    </source>
</reference>
<comment type="cofactor">
    <cofactor evidence="1 8 9">
        <name>pyridoxal 5'-phosphate</name>
        <dbReference type="ChEBI" id="CHEBI:597326"/>
    </cofactor>
</comment>
<dbReference type="OrthoDB" id="9787096at2"/>
<evidence type="ECO:0000313" key="11">
    <source>
        <dbReference type="EMBL" id="OLY44129.1"/>
    </source>
</evidence>
<dbReference type="Gene3D" id="3.40.640.10">
    <property type="entry name" value="Type I PLP-dependent aspartate aminotransferase-like (Major domain)"/>
    <property type="match status" value="1"/>
</dbReference>
<accession>A0A1R0FB59</accession>
<dbReference type="InterPro" id="IPR025862">
    <property type="entry name" value="SelA_trans_N_dom"/>
</dbReference>
<evidence type="ECO:0000256" key="6">
    <source>
        <dbReference type="ARBA" id="ARBA00023266"/>
    </source>
</evidence>
<comment type="similarity">
    <text evidence="7 8">Belongs to the SelA family.</text>
</comment>
<dbReference type="Gene3D" id="3.90.1150.180">
    <property type="match status" value="1"/>
</dbReference>
<evidence type="ECO:0000256" key="7">
    <source>
        <dbReference type="ARBA" id="ARBA00044507"/>
    </source>
</evidence>
<dbReference type="GO" id="GO:0004125">
    <property type="term" value="F:L-seryl-tRNA(Sec) selenium transferase activity"/>
    <property type="evidence" value="ECO:0007669"/>
    <property type="project" value="UniProtKB-UniRule"/>
</dbReference>